<sequence>MKKDPKAMNVRPEDERSEQSCNHDDDDDDDVENENFPFSKELKARKLFTGFKMPPMQKYNGRGDPTDHINVYKTRLQGYIPTVKFLHHQFSLSSSVVYTRLKIITQKTVVRMYEN</sequence>
<dbReference type="EMBL" id="JBFOLK010000013">
    <property type="protein sequence ID" value="KAL2466331.1"/>
    <property type="molecule type" value="Genomic_DNA"/>
</dbReference>
<gene>
    <name evidence="2" type="ORF">Adt_42182</name>
</gene>
<keyword evidence="3" id="KW-1185">Reference proteome</keyword>
<proteinExistence type="predicted"/>
<feature type="region of interest" description="Disordered" evidence="1">
    <location>
        <begin position="1"/>
        <end position="35"/>
    </location>
</feature>
<feature type="compositionally biased region" description="Acidic residues" evidence="1">
    <location>
        <begin position="24"/>
        <end position="33"/>
    </location>
</feature>
<feature type="compositionally biased region" description="Basic and acidic residues" evidence="1">
    <location>
        <begin position="1"/>
        <end position="23"/>
    </location>
</feature>
<evidence type="ECO:0000256" key="1">
    <source>
        <dbReference type="SAM" id="MobiDB-lite"/>
    </source>
</evidence>
<evidence type="ECO:0008006" key="4">
    <source>
        <dbReference type="Google" id="ProtNLM"/>
    </source>
</evidence>
<comment type="caution">
    <text evidence="2">The sequence shown here is derived from an EMBL/GenBank/DDBJ whole genome shotgun (WGS) entry which is preliminary data.</text>
</comment>
<reference evidence="3" key="1">
    <citation type="submission" date="2024-07" db="EMBL/GenBank/DDBJ databases">
        <title>Two chromosome-level genome assemblies of Korean endemic species Abeliophyllum distichum and Forsythia ovata (Oleaceae).</title>
        <authorList>
            <person name="Jang H."/>
        </authorList>
    </citation>
    <scope>NUCLEOTIDE SEQUENCE [LARGE SCALE GENOMIC DNA]</scope>
</reference>
<evidence type="ECO:0000313" key="2">
    <source>
        <dbReference type="EMBL" id="KAL2466331.1"/>
    </source>
</evidence>
<name>A0ABD1PUW1_9LAMI</name>
<dbReference type="Proteomes" id="UP001604336">
    <property type="component" value="Unassembled WGS sequence"/>
</dbReference>
<protein>
    <recommendedName>
        <fullName evidence="4">Retrotransposon gag protein</fullName>
    </recommendedName>
</protein>
<dbReference type="AlphaFoldDB" id="A0ABD1PUW1"/>
<organism evidence="2 3">
    <name type="scientific">Abeliophyllum distichum</name>
    <dbReference type="NCBI Taxonomy" id="126358"/>
    <lineage>
        <taxon>Eukaryota</taxon>
        <taxon>Viridiplantae</taxon>
        <taxon>Streptophyta</taxon>
        <taxon>Embryophyta</taxon>
        <taxon>Tracheophyta</taxon>
        <taxon>Spermatophyta</taxon>
        <taxon>Magnoliopsida</taxon>
        <taxon>eudicotyledons</taxon>
        <taxon>Gunneridae</taxon>
        <taxon>Pentapetalae</taxon>
        <taxon>asterids</taxon>
        <taxon>lamiids</taxon>
        <taxon>Lamiales</taxon>
        <taxon>Oleaceae</taxon>
        <taxon>Forsythieae</taxon>
        <taxon>Abeliophyllum</taxon>
    </lineage>
</organism>
<accession>A0ABD1PUW1</accession>
<evidence type="ECO:0000313" key="3">
    <source>
        <dbReference type="Proteomes" id="UP001604336"/>
    </source>
</evidence>